<keyword evidence="3" id="KW-0808">Transferase</keyword>
<dbReference type="PANTHER" id="PTHR48047:SF28">
    <property type="entry name" value="F11M15.8 PROTEIN"/>
    <property type="match status" value="1"/>
</dbReference>
<dbReference type="Pfam" id="PF00201">
    <property type="entry name" value="UDPGT"/>
    <property type="match status" value="1"/>
</dbReference>
<dbReference type="CDD" id="cd03784">
    <property type="entry name" value="GT1_Gtf-like"/>
    <property type="match status" value="1"/>
</dbReference>
<dbReference type="Gene3D" id="3.40.50.2000">
    <property type="entry name" value="Glycogen Phosphorylase B"/>
    <property type="match status" value="2"/>
</dbReference>
<keyword evidence="2" id="KW-0328">Glycosyltransferase</keyword>
<evidence type="ECO:0000256" key="2">
    <source>
        <dbReference type="ARBA" id="ARBA00022676"/>
    </source>
</evidence>
<dbReference type="InterPro" id="IPR002213">
    <property type="entry name" value="UDP_glucos_trans"/>
</dbReference>
<evidence type="ECO:0000256" key="3">
    <source>
        <dbReference type="ARBA" id="ARBA00022679"/>
    </source>
</evidence>
<dbReference type="AlphaFoldDB" id="A0A2P2MYG8"/>
<dbReference type="PANTHER" id="PTHR48047">
    <property type="entry name" value="GLYCOSYLTRANSFERASE"/>
    <property type="match status" value="1"/>
</dbReference>
<dbReference type="GO" id="GO:0035251">
    <property type="term" value="F:UDP-glucosyltransferase activity"/>
    <property type="evidence" value="ECO:0007669"/>
    <property type="project" value="TreeGrafter"/>
</dbReference>
<organism evidence="4">
    <name type="scientific">Rhizophora mucronata</name>
    <name type="common">Asiatic mangrove</name>
    <dbReference type="NCBI Taxonomy" id="61149"/>
    <lineage>
        <taxon>Eukaryota</taxon>
        <taxon>Viridiplantae</taxon>
        <taxon>Streptophyta</taxon>
        <taxon>Embryophyta</taxon>
        <taxon>Tracheophyta</taxon>
        <taxon>Spermatophyta</taxon>
        <taxon>Magnoliopsida</taxon>
        <taxon>eudicotyledons</taxon>
        <taxon>Gunneridae</taxon>
        <taxon>Pentapetalae</taxon>
        <taxon>rosids</taxon>
        <taxon>fabids</taxon>
        <taxon>Malpighiales</taxon>
        <taxon>Rhizophoraceae</taxon>
        <taxon>Rhizophora</taxon>
    </lineage>
</organism>
<reference evidence="4" key="1">
    <citation type="submission" date="2018-02" db="EMBL/GenBank/DDBJ databases">
        <title>Rhizophora mucronata_Transcriptome.</title>
        <authorList>
            <person name="Meera S.P."/>
            <person name="Sreeshan A."/>
            <person name="Augustine A."/>
        </authorList>
    </citation>
    <scope>NUCLEOTIDE SEQUENCE</scope>
    <source>
        <tissue evidence="4">Leaf</tissue>
    </source>
</reference>
<dbReference type="EMBL" id="GGEC01054779">
    <property type="protein sequence ID" value="MBX35263.1"/>
    <property type="molecule type" value="Transcribed_RNA"/>
</dbReference>
<sequence>MSTTSAISKSPPRPHVLVFPYPAQGHALALIDLTHQLALQNLTITIITTPKNLPAYSSLLSAHPLTVHALVLPLPSHPSLPAGVENVRELGNAGNLPIIVALGKLFDPIIQWFRSHPNPPHALISDFFLGWTVNLAHQMGIRRFAFFSVGSYLPAVFDHCWNHHEDLKGLEVVDFVDLPRSPSFKQDHLPSLFLRYREGDPDWEFVKDSIIANMSSYGCIFNTFDALEGEFLSYQKNKRMGHERVYAVGPLSLLGPDHSSGGLLEMGSFAHVFNWLDSCPDGSVLYVCFGSQKLMNRQQMEALAQALEKSMARFIWVVKTGITQQTENGYGIVPDGFEERVVGRGLVIRGWAPQVMLLSHESVGGFLSHCGWNSVLEAVVAGVIILAWPMEADQFINARLLVEDMGMGVIVCEGGDWVPNSNEMAKVIATRFVTPDVPEKVKARELRDKALAAVGVCGSSSSDLDRLVHELSKL</sequence>
<accession>A0A2P2MYG8</accession>
<proteinExistence type="inferred from homology"/>
<comment type="similarity">
    <text evidence="1">Belongs to the UDP-glycosyltransferase family.</text>
</comment>
<evidence type="ECO:0000256" key="1">
    <source>
        <dbReference type="ARBA" id="ARBA00009995"/>
    </source>
</evidence>
<dbReference type="SUPFAM" id="SSF53756">
    <property type="entry name" value="UDP-Glycosyltransferase/glycogen phosphorylase"/>
    <property type="match status" value="1"/>
</dbReference>
<evidence type="ECO:0000313" key="4">
    <source>
        <dbReference type="EMBL" id="MBX35263.1"/>
    </source>
</evidence>
<dbReference type="FunFam" id="3.40.50.2000:FF:000064">
    <property type="entry name" value="Glycosyltransferase"/>
    <property type="match status" value="1"/>
</dbReference>
<name>A0A2P2MYG8_RHIMU</name>
<protein>
    <submittedName>
        <fullName evidence="4">Uncharacterized protein MANES_03G092400</fullName>
    </submittedName>
</protein>